<feature type="non-terminal residue" evidence="2">
    <location>
        <position position="142"/>
    </location>
</feature>
<sequence>SQGKNRESRNRSVSWTTDSDTNSLTSGDSSCTSTPDMSPMTKEFQHSYPSPPSSPVRTRKRSATLDSVSSSSHASPGLTRRRDVNHNTTGKSDMQAAVNISQQSESQSPSSIVSSTQKDTILFASYRRPSSSWRKAIFNRLC</sequence>
<evidence type="ECO:0000256" key="1">
    <source>
        <dbReference type="SAM" id="MobiDB-lite"/>
    </source>
</evidence>
<reference evidence="2" key="1">
    <citation type="submission" date="2014-12" db="EMBL/GenBank/DDBJ databases">
        <title>Insight into the proteome of Arion vulgaris.</title>
        <authorList>
            <person name="Aradska J."/>
            <person name="Bulat T."/>
            <person name="Smidak R."/>
            <person name="Sarate P."/>
            <person name="Gangsoo J."/>
            <person name="Sialana F."/>
            <person name="Bilban M."/>
            <person name="Lubec G."/>
        </authorList>
    </citation>
    <scope>NUCLEOTIDE SEQUENCE</scope>
    <source>
        <tissue evidence="2">Skin</tissue>
    </source>
</reference>
<gene>
    <name evidence="2" type="primary">ORF41669</name>
</gene>
<proteinExistence type="predicted"/>
<protein>
    <submittedName>
        <fullName evidence="2">Uncharacterized protein</fullName>
    </submittedName>
</protein>
<organism evidence="2">
    <name type="scientific">Arion vulgaris</name>
    <dbReference type="NCBI Taxonomy" id="1028688"/>
    <lineage>
        <taxon>Eukaryota</taxon>
        <taxon>Metazoa</taxon>
        <taxon>Spiralia</taxon>
        <taxon>Lophotrochozoa</taxon>
        <taxon>Mollusca</taxon>
        <taxon>Gastropoda</taxon>
        <taxon>Heterobranchia</taxon>
        <taxon>Euthyneura</taxon>
        <taxon>Panpulmonata</taxon>
        <taxon>Eupulmonata</taxon>
        <taxon>Stylommatophora</taxon>
        <taxon>Helicina</taxon>
        <taxon>Arionoidea</taxon>
        <taxon>Arionidae</taxon>
        <taxon>Arion</taxon>
    </lineage>
</organism>
<feature type="region of interest" description="Disordered" evidence="1">
    <location>
        <begin position="1"/>
        <end position="119"/>
    </location>
</feature>
<feature type="compositionally biased region" description="Low complexity" evidence="1">
    <location>
        <begin position="101"/>
        <end position="117"/>
    </location>
</feature>
<evidence type="ECO:0000313" key="2">
    <source>
        <dbReference type="EMBL" id="CEK61227.1"/>
    </source>
</evidence>
<feature type="non-terminal residue" evidence="2">
    <location>
        <position position="1"/>
    </location>
</feature>
<dbReference type="AlphaFoldDB" id="A0A0B6YYL6"/>
<feature type="compositionally biased region" description="Basic and acidic residues" evidence="1">
    <location>
        <begin position="1"/>
        <end position="10"/>
    </location>
</feature>
<accession>A0A0B6YYL6</accession>
<feature type="compositionally biased region" description="Polar residues" evidence="1">
    <location>
        <begin position="11"/>
        <end position="36"/>
    </location>
</feature>
<name>A0A0B6YYL6_9EUPU</name>
<feature type="compositionally biased region" description="Polar residues" evidence="1">
    <location>
        <begin position="64"/>
        <end position="74"/>
    </location>
</feature>
<dbReference type="EMBL" id="HACG01014362">
    <property type="protein sequence ID" value="CEK61227.1"/>
    <property type="molecule type" value="Transcribed_RNA"/>
</dbReference>